<dbReference type="CDD" id="cd07991">
    <property type="entry name" value="LPLAT_LPCAT1-like"/>
    <property type="match status" value="1"/>
</dbReference>
<dbReference type="GO" id="GO:0016020">
    <property type="term" value="C:membrane"/>
    <property type="evidence" value="ECO:0007669"/>
    <property type="project" value="UniProtKB-SubCell"/>
</dbReference>
<dbReference type="EMBL" id="JADDUC020000012">
    <property type="protein sequence ID" value="KAI1235430.1"/>
    <property type="molecule type" value="Genomic_DNA"/>
</dbReference>
<dbReference type="InterPro" id="IPR018247">
    <property type="entry name" value="EF_Hand_1_Ca_BS"/>
</dbReference>
<keyword evidence="11 17" id="KW-0472">Membrane</keyword>
<dbReference type="PANTHER" id="PTHR23063:SF21">
    <property type="entry name" value="LYSOPHOSPHATIDYLCHOLINE ACYLTRANSFERASE 2"/>
    <property type="match status" value="1"/>
</dbReference>
<dbReference type="GO" id="GO:0042171">
    <property type="term" value="F:lysophosphatidic acid acyltransferase activity"/>
    <property type="evidence" value="ECO:0007669"/>
    <property type="project" value="TreeGrafter"/>
</dbReference>
<comment type="similarity">
    <text evidence="3">Belongs to the 1-acyl-sn-glycerol-3-phosphate acyltransferase family.</text>
</comment>
<feature type="chain" id="PRO_5033037096" description="EF-hand domain-containing protein" evidence="18">
    <location>
        <begin position="22"/>
        <end position="1249"/>
    </location>
</feature>
<dbReference type="EMBL" id="JADDUC010000033">
    <property type="protein sequence ID" value="KAG0122713.1"/>
    <property type="molecule type" value="Genomic_DNA"/>
</dbReference>
<evidence type="ECO:0000313" key="20">
    <source>
        <dbReference type="EMBL" id="KAG0122713.1"/>
    </source>
</evidence>
<keyword evidence="4" id="KW-0444">Lipid biosynthesis</keyword>
<comment type="pathway">
    <text evidence="15">Phospholipid metabolism.</text>
</comment>
<feature type="domain" description="EF-hand" evidence="19">
    <location>
        <begin position="533"/>
        <end position="568"/>
    </location>
</feature>
<dbReference type="InterPro" id="IPR045252">
    <property type="entry name" value="LPCAT1-like"/>
</dbReference>
<dbReference type="SUPFAM" id="SSF69593">
    <property type="entry name" value="Glycerol-3-phosphate (1)-acyltransferase"/>
    <property type="match status" value="1"/>
</dbReference>
<dbReference type="Pfam" id="PF13833">
    <property type="entry name" value="EF-hand_8"/>
    <property type="match status" value="1"/>
</dbReference>
<dbReference type="Pfam" id="PF13499">
    <property type="entry name" value="EF-hand_7"/>
    <property type="match status" value="1"/>
</dbReference>
<organism evidence="20">
    <name type="scientific">Lamprotornis superbus</name>
    <dbReference type="NCBI Taxonomy" id="245042"/>
    <lineage>
        <taxon>Eukaryota</taxon>
        <taxon>Metazoa</taxon>
        <taxon>Chordata</taxon>
        <taxon>Craniata</taxon>
        <taxon>Vertebrata</taxon>
        <taxon>Euteleostomi</taxon>
        <taxon>Archelosauria</taxon>
        <taxon>Archosauria</taxon>
        <taxon>Dinosauria</taxon>
        <taxon>Saurischia</taxon>
        <taxon>Theropoda</taxon>
        <taxon>Coelurosauria</taxon>
        <taxon>Aves</taxon>
        <taxon>Neognathae</taxon>
        <taxon>Neoaves</taxon>
        <taxon>Telluraves</taxon>
        <taxon>Australaves</taxon>
        <taxon>Passeriformes</taxon>
        <taxon>Sturnidae</taxon>
        <taxon>Lamprotornis</taxon>
    </lineage>
</organism>
<evidence type="ECO:0000313" key="22">
    <source>
        <dbReference type="Proteomes" id="UP000618051"/>
    </source>
</evidence>
<keyword evidence="18" id="KW-0732">Signal</keyword>
<dbReference type="GO" id="GO:0047184">
    <property type="term" value="F:1-acylglycerophosphocholine O-acyltransferase activity"/>
    <property type="evidence" value="ECO:0007669"/>
    <property type="project" value="UniProtKB-ARBA"/>
</dbReference>
<evidence type="ECO:0000256" key="15">
    <source>
        <dbReference type="ARBA" id="ARBA00025707"/>
    </source>
</evidence>
<feature type="region of interest" description="Disordered" evidence="16">
    <location>
        <begin position="1170"/>
        <end position="1249"/>
    </location>
</feature>
<evidence type="ECO:0000256" key="5">
    <source>
        <dbReference type="ARBA" id="ARBA00022679"/>
    </source>
</evidence>
<keyword evidence="14" id="KW-0012">Acyltransferase</keyword>
<evidence type="ECO:0000256" key="10">
    <source>
        <dbReference type="ARBA" id="ARBA00023098"/>
    </source>
</evidence>
<evidence type="ECO:0000256" key="1">
    <source>
        <dbReference type="ARBA" id="ARBA00004370"/>
    </source>
</evidence>
<feature type="signal peptide" evidence="18">
    <location>
        <begin position="1"/>
        <end position="21"/>
    </location>
</feature>
<comment type="pathway">
    <text evidence="2">Lipid metabolism; phospholipid metabolism.</text>
</comment>
<dbReference type="UniPathway" id="UPA00085"/>
<dbReference type="GO" id="GO:0008654">
    <property type="term" value="P:phospholipid biosynthetic process"/>
    <property type="evidence" value="ECO:0007669"/>
    <property type="project" value="UniProtKB-KW"/>
</dbReference>
<dbReference type="AlphaFoldDB" id="A0A835U074"/>
<dbReference type="PROSITE" id="PS50222">
    <property type="entry name" value="EF_HAND_2"/>
    <property type="match status" value="3"/>
</dbReference>
<dbReference type="InterPro" id="IPR011992">
    <property type="entry name" value="EF-hand-dom_pair"/>
</dbReference>
<evidence type="ECO:0000313" key="21">
    <source>
        <dbReference type="EMBL" id="KAI1235430.1"/>
    </source>
</evidence>
<dbReference type="PROSITE" id="PS00018">
    <property type="entry name" value="EF_HAND_1"/>
    <property type="match status" value="3"/>
</dbReference>
<dbReference type="SUPFAM" id="SSF47473">
    <property type="entry name" value="EF-hand"/>
    <property type="match status" value="2"/>
</dbReference>
<evidence type="ECO:0000256" key="9">
    <source>
        <dbReference type="ARBA" id="ARBA00022989"/>
    </source>
</evidence>
<accession>A0A835U074</accession>
<evidence type="ECO:0000256" key="11">
    <source>
        <dbReference type="ARBA" id="ARBA00023136"/>
    </source>
</evidence>
<dbReference type="SMART" id="SM00054">
    <property type="entry name" value="EFh"/>
    <property type="match status" value="4"/>
</dbReference>
<dbReference type="SMART" id="SM00563">
    <property type="entry name" value="PlsC"/>
    <property type="match status" value="1"/>
</dbReference>
<proteinExistence type="inferred from homology"/>
<feature type="domain" description="EF-hand" evidence="19">
    <location>
        <begin position="416"/>
        <end position="451"/>
    </location>
</feature>
<dbReference type="InterPro" id="IPR002048">
    <property type="entry name" value="EF_hand_dom"/>
</dbReference>
<comment type="subcellular location">
    <subcellularLocation>
        <location evidence="1">Membrane</location>
    </subcellularLocation>
</comment>
<gene>
    <name evidence="21" type="ORF">IHE44_0002292</name>
    <name evidence="20" type="ORF">IHE44_008444</name>
</gene>
<evidence type="ECO:0000256" key="12">
    <source>
        <dbReference type="ARBA" id="ARBA00023209"/>
    </source>
</evidence>
<feature type="domain" description="EF-hand" evidence="19">
    <location>
        <begin position="576"/>
        <end position="603"/>
    </location>
</feature>
<dbReference type="GO" id="GO:0005783">
    <property type="term" value="C:endoplasmic reticulum"/>
    <property type="evidence" value="ECO:0007669"/>
    <property type="project" value="TreeGrafter"/>
</dbReference>
<reference evidence="20" key="1">
    <citation type="submission" date="2020-10" db="EMBL/GenBank/DDBJ databases">
        <title>Feather gene expression reveals the developmental basis of iridescence in African starlings.</title>
        <authorList>
            <person name="Rubenstein D.R."/>
        </authorList>
    </citation>
    <scope>NUCLEOTIDE SEQUENCE</scope>
    <source>
        <strain evidence="20">SS15</strain>
        <tissue evidence="20">Liver</tissue>
    </source>
</reference>
<keyword evidence="8" id="KW-0106">Calcium</keyword>
<keyword evidence="13" id="KW-1208">Phospholipid metabolism</keyword>
<evidence type="ECO:0000256" key="13">
    <source>
        <dbReference type="ARBA" id="ARBA00023264"/>
    </source>
</evidence>
<name>A0A835U074_9PASS</name>
<feature type="compositionally biased region" description="Polar residues" evidence="16">
    <location>
        <begin position="1049"/>
        <end position="1064"/>
    </location>
</feature>
<keyword evidence="22" id="KW-1185">Reference proteome</keyword>
<evidence type="ECO:0000256" key="18">
    <source>
        <dbReference type="SAM" id="SignalP"/>
    </source>
</evidence>
<keyword evidence="5" id="KW-0808">Transferase</keyword>
<evidence type="ECO:0000256" key="3">
    <source>
        <dbReference type="ARBA" id="ARBA00008655"/>
    </source>
</evidence>
<feature type="compositionally biased region" description="Low complexity" evidence="16">
    <location>
        <begin position="1193"/>
        <end position="1203"/>
    </location>
</feature>
<evidence type="ECO:0000256" key="6">
    <source>
        <dbReference type="ARBA" id="ARBA00022692"/>
    </source>
</evidence>
<evidence type="ECO:0000256" key="17">
    <source>
        <dbReference type="SAM" id="Phobius"/>
    </source>
</evidence>
<dbReference type="Proteomes" id="UP000618051">
    <property type="component" value="Unassembled WGS sequence"/>
</dbReference>
<keyword evidence="6 17" id="KW-0812">Transmembrane</keyword>
<dbReference type="Gene3D" id="1.10.238.10">
    <property type="entry name" value="EF-hand"/>
    <property type="match status" value="2"/>
</dbReference>
<evidence type="ECO:0000256" key="8">
    <source>
        <dbReference type="ARBA" id="ARBA00022837"/>
    </source>
</evidence>
<dbReference type="Pfam" id="PF01553">
    <property type="entry name" value="Acyltransferase"/>
    <property type="match status" value="1"/>
</dbReference>
<evidence type="ECO:0000256" key="4">
    <source>
        <dbReference type="ARBA" id="ARBA00022516"/>
    </source>
</evidence>
<protein>
    <recommendedName>
        <fullName evidence="19">EF-hand domain-containing protein</fullName>
    </recommendedName>
</protein>
<evidence type="ECO:0000259" key="19">
    <source>
        <dbReference type="PROSITE" id="PS50222"/>
    </source>
</evidence>
<comment type="caution">
    <text evidence="20">The sequence shown here is derived from an EMBL/GenBank/DDBJ whole genome shotgun (WGS) entry which is preliminary data.</text>
</comment>
<dbReference type="GO" id="GO:0005509">
    <property type="term" value="F:calcium ion binding"/>
    <property type="evidence" value="ECO:0007669"/>
    <property type="project" value="InterPro"/>
</dbReference>
<dbReference type="InterPro" id="IPR002123">
    <property type="entry name" value="Plipid/glycerol_acylTrfase"/>
</dbReference>
<sequence length="1249" mass="139179">MQRIFLELYILFALKVPTISGGIIPCIDQGSVSYGSGTRTARTAAVTGYAVIADTVNRKYMSDSSVLQGIILLPLRAICITFILLLAWMSASIATFCQPGRGFLPLKGWRRRMIQTTLSSLTRTAFFVMGFQVKVKGKVASLTEAPIFVAAPHSSFFDAIICALTGMPSIVSRAENLSTPVFGTILRSLQPVAVSRQDPDSRKNTVAEITRRALSRGQWPQILIFPEGTCTNRSCLITFKQGAFVPRVPVQPVLLRYPNRLDTVTWTWQGYSFKELCIMTLCQVFTRLEVEFLPVHVPTEEEKNDPILFANRVRQTMANALNVPITDHTFEDCRLMISAGQLTLPMEAGLVEFTKISKKLNLKWNHVREQLDTFAAIASASKGGRIGIEEFAEYLKLPISDVLKELFLLFDRTDGFSLDTCRSMVAVMDSDASGKLGFEEFKYLWNNVKKWQCVYKQYDTDQAGTVGRAQLPNALKAAGFQLNQQLCQVIVRRYAAEDGSMDFNSFISCLNGDGTIDFREYVIGLSILCNPANTEETIRMAFKLFDMDEDGTITEDEFASIIQSALGLPELDVSMLFKEIDADETGKLSYEEFKNFALKHPEYATLFTTYLDLQRHELGMFEEHDTEPPKGKHSPVRSTALVSETTPLARNKVCPEGNEEDSSRFFRQLFISTTDEELFLFECKGKTTVQSLMSVSQYWEGWLFSVFQVCASTKGWKSRTGPMLFQRVISGDCLNKRDYDTKVCKSVERDLKFLVEKKTSPFTLRKIWVGKDDKGKHLKISGCKGCLTHTAAESSHVQHQELCCPIAQHAPVSKHMKGNAGSPRKVNLFCSPWNNEDTNTCKFKEGELTVSTGHTRSLLHGMRMQGRQSSVIPKCLQGKFCMTVVCSAHSSLLKTPAGRRAPGVALSRLLIIFILVLQGEKLSASAPDLPFLSRQEDFLCKKVKSASDNEKHRLNRFYSYGVCDTKSDSFHHAKVQEKEISVLCTVTGAHQQALAQQTDKCCVEVFRDRRSFCLKGEGASVPNAPCSKIYLQLRGPSINKIHFQSVSSENTAQGTKMATASRGTAEQHHTDLLPARSEPGNFQSALSGVLEGVCTQCREPRAPPVLTASLMLEEARVICMAQSHSGLVFAAEAQGCSQGSSISLNNPETQLHLSRKKLKGLEQSFAEINTEERRKNEEKQYQKKKSQEKPRCSPSSGSFESCSTHLPQAALAQSPHWKDSAPLAGAEPRQTKLLFPPAENKTQQDKISY</sequence>
<evidence type="ECO:0000256" key="2">
    <source>
        <dbReference type="ARBA" id="ARBA00005074"/>
    </source>
</evidence>
<keyword evidence="7" id="KW-0479">Metal-binding</keyword>
<dbReference type="OrthoDB" id="272512at2759"/>
<reference evidence="21 22" key="2">
    <citation type="journal article" date="2021" name="J. Hered.">
        <title>Feather Gene Expression Elucidates the Developmental Basis of Plumage Iridescence in African Starlings.</title>
        <authorList>
            <person name="Rubenstein D.R."/>
            <person name="Corvelo A."/>
            <person name="MacManes M.D."/>
            <person name="Maia R."/>
            <person name="Narzisi G."/>
            <person name="Rousaki A."/>
            <person name="Vandenabeele P."/>
            <person name="Shawkey M.D."/>
            <person name="Solomon J."/>
        </authorList>
    </citation>
    <scope>NUCLEOTIDE SEQUENCE [LARGE SCALE GENOMIC DNA]</scope>
    <source>
        <strain evidence="21">SS15</strain>
    </source>
</reference>
<dbReference type="PANTHER" id="PTHR23063">
    <property type="entry name" value="PHOSPHOLIPID ACYLTRANSFERASE"/>
    <property type="match status" value="1"/>
</dbReference>
<keyword evidence="12" id="KW-0594">Phospholipid biosynthesis</keyword>
<feature type="transmembrane region" description="Helical" evidence="17">
    <location>
        <begin position="66"/>
        <end position="89"/>
    </location>
</feature>
<feature type="compositionally biased region" description="Basic and acidic residues" evidence="16">
    <location>
        <begin position="1170"/>
        <end position="1191"/>
    </location>
</feature>
<evidence type="ECO:0000256" key="14">
    <source>
        <dbReference type="ARBA" id="ARBA00023315"/>
    </source>
</evidence>
<feature type="region of interest" description="Disordered" evidence="16">
    <location>
        <begin position="1049"/>
        <end position="1069"/>
    </location>
</feature>
<evidence type="ECO:0000256" key="16">
    <source>
        <dbReference type="SAM" id="MobiDB-lite"/>
    </source>
</evidence>
<reference evidence="21" key="3">
    <citation type="submission" date="2022-01" db="EMBL/GenBank/DDBJ databases">
        <authorList>
            <person name="Rubenstein D.R."/>
        </authorList>
    </citation>
    <scope>NUCLEOTIDE SEQUENCE</scope>
    <source>
        <strain evidence="21">SS15</strain>
        <tissue evidence="21">Liver</tissue>
    </source>
</reference>
<keyword evidence="9 17" id="KW-1133">Transmembrane helix</keyword>
<evidence type="ECO:0000256" key="7">
    <source>
        <dbReference type="ARBA" id="ARBA00022723"/>
    </source>
</evidence>
<keyword evidence="10" id="KW-0443">Lipid metabolism</keyword>
<dbReference type="CDD" id="cd00051">
    <property type="entry name" value="EFh"/>
    <property type="match status" value="1"/>
</dbReference>